<feature type="compositionally biased region" description="Basic residues" evidence="3">
    <location>
        <begin position="170"/>
        <end position="188"/>
    </location>
</feature>
<proteinExistence type="predicted"/>
<dbReference type="AlphaFoldDB" id="A0A6I3M347"/>
<evidence type="ECO:0000256" key="3">
    <source>
        <dbReference type="SAM" id="MobiDB-lite"/>
    </source>
</evidence>
<dbReference type="PANTHER" id="PTHR46093">
    <property type="entry name" value="ACYL-COA-BINDING DOMAIN-CONTAINING PROTEIN 5"/>
    <property type="match status" value="1"/>
</dbReference>
<organism evidence="4 5">
    <name type="scientific">Agromyces bracchium</name>
    <dbReference type="NCBI Taxonomy" id="88376"/>
    <lineage>
        <taxon>Bacteria</taxon>
        <taxon>Bacillati</taxon>
        <taxon>Actinomycetota</taxon>
        <taxon>Actinomycetes</taxon>
        <taxon>Micrococcales</taxon>
        <taxon>Microbacteriaceae</taxon>
        <taxon>Agromyces</taxon>
    </lineage>
</organism>
<evidence type="ECO:0000256" key="1">
    <source>
        <dbReference type="ARBA" id="ARBA00022441"/>
    </source>
</evidence>
<dbReference type="Pfam" id="PF24681">
    <property type="entry name" value="Kelch_KLHDC2_KLHL20_DRC7"/>
    <property type="match status" value="1"/>
</dbReference>
<evidence type="ECO:0000256" key="2">
    <source>
        <dbReference type="ARBA" id="ARBA00022737"/>
    </source>
</evidence>
<dbReference type="EMBL" id="WMLB01000015">
    <property type="protein sequence ID" value="MTH67685.1"/>
    <property type="molecule type" value="Genomic_DNA"/>
</dbReference>
<name>A0A6I3M347_9MICO</name>
<feature type="compositionally biased region" description="Basic residues" evidence="3">
    <location>
        <begin position="129"/>
        <end position="138"/>
    </location>
</feature>
<dbReference type="InterPro" id="IPR015915">
    <property type="entry name" value="Kelch-typ_b-propeller"/>
</dbReference>
<evidence type="ECO:0000313" key="4">
    <source>
        <dbReference type="EMBL" id="MTH67685.1"/>
    </source>
</evidence>
<evidence type="ECO:0000313" key="5">
    <source>
        <dbReference type="Proteomes" id="UP000433071"/>
    </source>
</evidence>
<dbReference type="Gene3D" id="2.120.10.80">
    <property type="entry name" value="Kelch-type beta propeller"/>
    <property type="match status" value="2"/>
</dbReference>
<reference evidence="4 5" key="1">
    <citation type="submission" date="2019-11" db="EMBL/GenBank/DDBJ databases">
        <title>Agromyces kandeliae sp. nov., isolated from mangrove soil.</title>
        <authorList>
            <person name="Wang R."/>
        </authorList>
    </citation>
    <scope>NUCLEOTIDE SEQUENCE [LARGE SCALE GENOMIC DNA]</scope>
    <source>
        <strain evidence="4 5">JCM 11433</strain>
    </source>
</reference>
<feature type="region of interest" description="Disordered" evidence="3">
    <location>
        <begin position="110"/>
        <end position="214"/>
    </location>
</feature>
<dbReference type="OrthoDB" id="134503at2"/>
<gene>
    <name evidence="4" type="ORF">GJ743_04780</name>
</gene>
<dbReference type="Proteomes" id="UP000433071">
    <property type="component" value="Unassembled WGS sequence"/>
</dbReference>
<sequence>MGFRGDGRREAVEDGAVRWIHDAPRRPDRFGRHLGGPRRGLVAGIHSPCDRCRTDHHGVPVRRADVGARHPARRGVADRDLGGRRARYHDATDHAGRLLAGLHRLSAERARSGYARRASAGRRADRDRGRRARRRPRARIADDSDRPGCTWRPIGRRPGSRPGPAEPLGLHRRARPVHRSRGVRRVRHAPSAGEPVPCAPGDSGGRAGGHAPPHRLRRRQLGALEFGSADDHRDMRSRRSFWTRIQDIGPSPRGGHGAAFDPVRGRTVLFGGRGSELLGDTWELADDLWTQVEDFGPAPRTGCAMVFDPSRSNVILFGGTSDPGLMGDTWRWDGSTWTQVEDSGPSPRSWHTLAYHGASERIVLFGGRTETGPDAETWGWDGQSWTLLADLGPSPRQAHAMSDGLSGGNVLLFGGADSAAQGLADTWAWDGVAWTQLADTGPSPRAGAAMASVGGSVALFGGVDSLKAAVPPADHLVHGDTWQWVGAGWTQVQDIGPEQRWLHSLTVDPKRERLMLFGGMSEFTPITSGNAAGSMGDTWSHLDSFPGSRSTPVPGYGVIHASCGVLPLRLGEPAPSTAAGIAFDFGDQPFDDQVDRLRLTVGAQRLLAAPNAGGGALLGEIVAMEVLARCEGATLLKTKNEIVYDTPGATTDLLLSIAERNVGVRVLRAFTFPFGAPYQGSTAEQALSETLRAINESTENVAIADAWAKQLLVVVAYDQQHADTILTSWERLAANLTTSTVLYVIVTEGRDEQVYVSS</sequence>
<keyword evidence="5" id="KW-1185">Reference proteome</keyword>
<keyword evidence="1" id="KW-0880">Kelch repeat</keyword>
<comment type="caution">
    <text evidence="4">The sequence shown here is derived from an EMBL/GenBank/DDBJ whole genome shotgun (WGS) entry which is preliminary data.</text>
</comment>
<dbReference type="SUPFAM" id="SSF117281">
    <property type="entry name" value="Kelch motif"/>
    <property type="match status" value="1"/>
</dbReference>
<protein>
    <submittedName>
        <fullName evidence="4">Uncharacterized protein</fullName>
    </submittedName>
</protein>
<dbReference type="PANTHER" id="PTHR46093:SF16">
    <property type="entry name" value="MULTIPLE EGF-LIKE-DOMAINS 8"/>
    <property type="match status" value="1"/>
</dbReference>
<keyword evidence="2" id="KW-0677">Repeat</keyword>
<accession>A0A6I3M347</accession>